<feature type="repeat" description="TPR" evidence="3">
    <location>
        <begin position="835"/>
        <end position="868"/>
    </location>
</feature>
<dbReference type="PANTHER" id="PTHR44858">
    <property type="entry name" value="TETRATRICOPEPTIDE REPEAT PROTEIN 6"/>
    <property type="match status" value="1"/>
</dbReference>
<dbReference type="STRING" id="67344.SAMN05216505_104254"/>
<organism evidence="5 6">
    <name type="scientific">Streptomyces prasinopilosus</name>
    <dbReference type="NCBI Taxonomy" id="67344"/>
    <lineage>
        <taxon>Bacteria</taxon>
        <taxon>Bacillati</taxon>
        <taxon>Actinomycetota</taxon>
        <taxon>Actinomycetes</taxon>
        <taxon>Kitasatosporales</taxon>
        <taxon>Streptomycetaceae</taxon>
        <taxon>Streptomyces</taxon>
    </lineage>
</organism>
<dbReference type="Pfam" id="PF07719">
    <property type="entry name" value="TPR_2"/>
    <property type="match status" value="1"/>
</dbReference>
<keyword evidence="1" id="KW-0677">Repeat</keyword>
<evidence type="ECO:0000256" key="4">
    <source>
        <dbReference type="SAM" id="MobiDB-lite"/>
    </source>
</evidence>
<feature type="region of interest" description="Disordered" evidence="4">
    <location>
        <begin position="982"/>
        <end position="1002"/>
    </location>
</feature>
<dbReference type="PROSITE" id="PS50005">
    <property type="entry name" value="TPR"/>
    <property type="match status" value="5"/>
</dbReference>
<dbReference type="InterPro" id="IPR011990">
    <property type="entry name" value="TPR-like_helical_dom_sf"/>
</dbReference>
<dbReference type="PANTHER" id="PTHR44858:SF1">
    <property type="entry name" value="UDP-N-ACETYLGLUCOSAMINE--PEPTIDE N-ACETYLGLUCOSAMINYLTRANSFERASE SPINDLY-RELATED"/>
    <property type="match status" value="1"/>
</dbReference>
<feature type="compositionally biased region" description="Basic and acidic residues" evidence="4">
    <location>
        <begin position="600"/>
        <end position="610"/>
    </location>
</feature>
<feature type="compositionally biased region" description="Gly residues" evidence="4">
    <location>
        <begin position="698"/>
        <end position="710"/>
    </location>
</feature>
<evidence type="ECO:0000313" key="5">
    <source>
        <dbReference type="EMBL" id="SDC95708.1"/>
    </source>
</evidence>
<feature type="compositionally biased region" description="Low complexity" evidence="4">
    <location>
        <begin position="630"/>
        <end position="639"/>
    </location>
</feature>
<dbReference type="SMART" id="SM00028">
    <property type="entry name" value="TPR"/>
    <property type="match status" value="6"/>
</dbReference>
<sequence>MQELIQRRRRAGLVARTAELSLFRANFDVQPEDERHRFLFHVHGDAGVGKTFLVREFEQIARERGALTAYVDESAGSVPEALEMMCRQFAAQGHRFKGLERLLTRHRERLHEAEAAALAAMAPEPEGTPSAGSMTVARAGLAGLGLIPGVGPFAGVLDPAQLAQGADRLRAGLSARFRSHEDVRLVLSPESVLTPVLVDELSAAASDVPWTVLFLDTYERTGRFLDGWLHDLVTTDRHGPLPATLVVVTAGQRRADPARWSGFADHMTALPLAPFTEAEVRGLLAARGVVADPVVTEVLRLTGGLPVLVSTLAESRPAGPGDVEDPSATAVDRFLKWERDPVRRAAALAGALPRWLDADVFGAALTGRGREDAHDGEAYDEDRLDELYGWLRDLPFVGGQAPRLRYHDVVRAPMLRLQRDWFPRTWAERQRRLAAVFRRWREETETGRDTAELWADEEWRELRLAESYHLLCARERSMPEQVLRDLVEACDQGESVAGRWTGLLEDAGRDADLEDLARWGRDLSEALEEGGPHAVVARLLGRLPSPPPPRDPAGGPVRHRRRGPRPAGEDRGLPRVPGDRAVPPEGVPSGEAPHRPARRSGREQGRRRPDGPPSGTTRPGRVRPRAASSEDAPADGVPPAAAPEEDVRSDAPRSDAPWDDGTWDGLPSDGAVPDDAPWDDGAWDRLPPDGAVPDDGADGTGGARAGGAGAAWGSPAPSGAPPDGARDEDAREEDTREEDALPGGAPDEGEAEPPDWRNMVLSPQSAARVLRSRAVALAARGDYADALAHLRQAAELAPDDAGILALMGEYHRTRQAYPAALRDLSEALSLDPEHSFAWASLGATRLALGDPAAALADLDRALELKPDYPWALIRRARVRRELGDPARQLADLERAVLLQPDSPWAHCERGDALHAAGRGAEALAHFDRALALDPEYTSAYASRGVALSRLGRHAEALADLDRALERDPSYAWARAQRDEVLRRLGERARPPGHGPEPGPTPP</sequence>
<dbReference type="EMBL" id="FMZK01000004">
    <property type="protein sequence ID" value="SDC95708.1"/>
    <property type="molecule type" value="Genomic_DNA"/>
</dbReference>
<gene>
    <name evidence="5" type="ORF">SAMN05216505_104254</name>
</gene>
<dbReference type="AlphaFoldDB" id="A0A1G6QTK6"/>
<evidence type="ECO:0000256" key="3">
    <source>
        <dbReference type="PROSITE-ProRule" id="PRU00339"/>
    </source>
</evidence>
<dbReference type="Proteomes" id="UP000182100">
    <property type="component" value="Unassembled WGS sequence"/>
</dbReference>
<accession>A0A1G6QTK6</accession>
<feature type="repeat" description="TPR" evidence="3">
    <location>
        <begin position="801"/>
        <end position="834"/>
    </location>
</feature>
<keyword evidence="6" id="KW-1185">Reference proteome</keyword>
<dbReference type="Gene3D" id="1.25.40.10">
    <property type="entry name" value="Tetratricopeptide repeat domain"/>
    <property type="match status" value="3"/>
</dbReference>
<dbReference type="InterPro" id="IPR019734">
    <property type="entry name" value="TPR_rpt"/>
</dbReference>
<proteinExistence type="predicted"/>
<feature type="repeat" description="TPR" evidence="3">
    <location>
        <begin position="903"/>
        <end position="936"/>
    </location>
</feature>
<dbReference type="RefSeq" id="WP_074994418.1">
    <property type="nucleotide sequence ID" value="NZ_FMZK01000004.1"/>
</dbReference>
<dbReference type="GO" id="GO:0046813">
    <property type="term" value="P:receptor-mediated virion attachment to host cell"/>
    <property type="evidence" value="ECO:0007669"/>
    <property type="project" value="TreeGrafter"/>
</dbReference>
<dbReference type="InterPro" id="IPR050498">
    <property type="entry name" value="Ycf3"/>
</dbReference>
<evidence type="ECO:0000256" key="2">
    <source>
        <dbReference type="ARBA" id="ARBA00022803"/>
    </source>
</evidence>
<keyword evidence="2 3" id="KW-0802">TPR repeat</keyword>
<evidence type="ECO:0000313" key="6">
    <source>
        <dbReference type="Proteomes" id="UP000182100"/>
    </source>
</evidence>
<feature type="repeat" description="TPR" evidence="3">
    <location>
        <begin position="767"/>
        <end position="800"/>
    </location>
</feature>
<reference evidence="6" key="1">
    <citation type="submission" date="2016-10" db="EMBL/GenBank/DDBJ databases">
        <authorList>
            <person name="Varghese N."/>
            <person name="Submissions S."/>
        </authorList>
    </citation>
    <scope>NUCLEOTIDE SEQUENCE [LARGE SCALE GENOMIC DNA]</scope>
    <source>
        <strain evidence="6">CGMCC 4.3504</strain>
    </source>
</reference>
<dbReference type="GO" id="GO:0009279">
    <property type="term" value="C:cell outer membrane"/>
    <property type="evidence" value="ECO:0007669"/>
    <property type="project" value="TreeGrafter"/>
</dbReference>
<feature type="compositionally biased region" description="Low complexity" evidence="4">
    <location>
        <begin position="711"/>
        <end position="723"/>
    </location>
</feature>
<dbReference type="InterPro" id="IPR013105">
    <property type="entry name" value="TPR_2"/>
</dbReference>
<protein>
    <submittedName>
        <fullName evidence="5">Tetratricopeptide (TPR) repeat</fullName>
    </submittedName>
</protein>
<dbReference type="SUPFAM" id="SSF48452">
    <property type="entry name" value="TPR-like"/>
    <property type="match status" value="1"/>
</dbReference>
<evidence type="ECO:0000256" key="1">
    <source>
        <dbReference type="ARBA" id="ARBA00022737"/>
    </source>
</evidence>
<feature type="repeat" description="TPR" evidence="3">
    <location>
        <begin position="937"/>
        <end position="970"/>
    </location>
</feature>
<feature type="compositionally biased region" description="Pro residues" evidence="4">
    <location>
        <begin position="992"/>
        <end position="1002"/>
    </location>
</feature>
<dbReference type="Pfam" id="PF13432">
    <property type="entry name" value="TPR_16"/>
    <property type="match status" value="2"/>
</dbReference>
<feature type="region of interest" description="Disordered" evidence="4">
    <location>
        <begin position="540"/>
        <end position="757"/>
    </location>
</feature>
<name>A0A1G6QTK6_9ACTN</name>